<dbReference type="CDD" id="cd01700">
    <property type="entry name" value="PolY_Pol_V_umuC"/>
    <property type="match status" value="1"/>
</dbReference>
<keyword evidence="3" id="KW-0741">SOS mutagenesis</keyword>
<dbReference type="GO" id="GO:0009432">
    <property type="term" value="P:SOS response"/>
    <property type="evidence" value="ECO:0007669"/>
    <property type="project" value="UniProtKB-KW"/>
</dbReference>
<evidence type="ECO:0000256" key="4">
    <source>
        <dbReference type="ARBA" id="ARBA00023204"/>
    </source>
</evidence>
<dbReference type="GO" id="GO:0005829">
    <property type="term" value="C:cytosol"/>
    <property type="evidence" value="ECO:0007669"/>
    <property type="project" value="TreeGrafter"/>
</dbReference>
<comment type="similarity">
    <text evidence="1">Belongs to the DNA polymerase type-Y family.</text>
</comment>
<dbReference type="SUPFAM" id="SSF56672">
    <property type="entry name" value="DNA/RNA polymerases"/>
    <property type="match status" value="1"/>
</dbReference>
<evidence type="ECO:0000256" key="5">
    <source>
        <dbReference type="ARBA" id="ARBA00023236"/>
    </source>
</evidence>
<dbReference type="PANTHER" id="PTHR11076">
    <property type="entry name" value="DNA REPAIR POLYMERASE UMUC / TRANSFERASE FAMILY MEMBER"/>
    <property type="match status" value="1"/>
</dbReference>
<proteinExistence type="inferred from homology"/>
<gene>
    <name evidence="7" type="primary">umuC_2</name>
    <name evidence="7" type="ORF">PS862_02733</name>
</gene>
<dbReference type="InterPro" id="IPR017961">
    <property type="entry name" value="DNA_pol_Y-fam_little_finger"/>
</dbReference>
<keyword evidence="5" id="KW-0742">SOS response</keyword>
<evidence type="ECO:0000256" key="2">
    <source>
        <dbReference type="ARBA" id="ARBA00022763"/>
    </source>
</evidence>
<dbReference type="InterPro" id="IPR050116">
    <property type="entry name" value="DNA_polymerase-Y"/>
</dbReference>
<feature type="domain" description="UmuC" evidence="6">
    <location>
        <begin position="8"/>
        <end position="191"/>
    </location>
</feature>
<name>A0A5E7KAL3_PSEFL</name>
<keyword evidence="4" id="KW-0234">DNA repair</keyword>
<evidence type="ECO:0000313" key="7">
    <source>
        <dbReference type="EMBL" id="VVO98829.1"/>
    </source>
</evidence>
<protein>
    <submittedName>
        <fullName evidence="7">Protein UmuC</fullName>
    </submittedName>
</protein>
<dbReference type="PROSITE" id="PS50173">
    <property type="entry name" value="UMUC"/>
    <property type="match status" value="1"/>
</dbReference>
<dbReference type="RefSeq" id="WP_224790680.1">
    <property type="nucleotide sequence ID" value="NZ_CABVII010000011.1"/>
</dbReference>
<evidence type="ECO:0000256" key="3">
    <source>
        <dbReference type="ARBA" id="ARBA00023199"/>
    </source>
</evidence>
<dbReference type="Gene3D" id="3.40.1170.60">
    <property type="match status" value="1"/>
</dbReference>
<evidence type="ECO:0000313" key="8">
    <source>
        <dbReference type="Proteomes" id="UP000385207"/>
    </source>
</evidence>
<dbReference type="GO" id="GO:0042276">
    <property type="term" value="P:error-prone translesion synthesis"/>
    <property type="evidence" value="ECO:0007669"/>
    <property type="project" value="TreeGrafter"/>
</dbReference>
<dbReference type="InterPro" id="IPR043128">
    <property type="entry name" value="Rev_trsase/Diguanyl_cyclase"/>
</dbReference>
<dbReference type="Pfam" id="PF11799">
    <property type="entry name" value="IMS_C"/>
    <property type="match status" value="1"/>
</dbReference>
<dbReference type="Pfam" id="PF13438">
    <property type="entry name" value="DUF4113"/>
    <property type="match status" value="1"/>
</dbReference>
<organism evidence="7 8">
    <name type="scientific">Pseudomonas fluorescens</name>
    <dbReference type="NCBI Taxonomy" id="294"/>
    <lineage>
        <taxon>Bacteria</taxon>
        <taxon>Pseudomonadati</taxon>
        <taxon>Pseudomonadota</taxon>
        <taxon>Gammaproteobacteria</taxon>
        <taxon>Pseudomonadales</taxon>
        <taxon>Pseudomonadaceae</taxon>
        <taxon>Pseudomonas</taxon>
    </lineage>
</organism>
<dbReference type="AlphaFoldDB" id="A0A5E7KAL3"/>
<keyword evidence="2" id="KW-0227">DNA damage</keyword>
<dbReference type="InterPro" id="IPR001126">
    <property type="entry name" value="UmuC"/>
</dbReference>
<dbReference type="InterPro" id="IPR043502">
    <property type="entry name" value="DNA/RNA_pol_sf"/>
</dbReference>
<accession>A0A5E7KAL3</accession>
<dbReference type="EMBL" id="CABVII010000011">
    <property type="protein sequence ID" value="VVO98829.1"/>
    <property type="molecule type" value="Genomic_DNA"/>
</dbReference>
<dbReference type="GO" id="GO:0003887">
    <property type="term" value="F:DNA-directed DNA polymerase activity"/>
    <property type="evidence" value="ECO:0007669"/>
    <property type="project" value="TreeGrafter"/>
</dbReference>
<dbReference type="GO" id="GO:0006281">
    <property type="term" value="P:DNA repair"/>
    <property type="evidence" value="ECO:0007669"/>
    <property type="project" value="UniProtKB-KW"/>
</dbReference>
<dbReference type="Gene3D" id="3.30.70.270">
    <property type="match status" value="1"/>
</dbReference>
<evidence type="ECO:0000259" key="6">
    <source>
        <dbReference type="PROSITE" id="PS50173"/>
    </source>
</evidence>
<dbReference type="GO" id="GO:0003684">
    <property type="term" value="F:damaged DNA binding"/>
    <property type="evidence" value="ECO:0007669"/>
    <property type="project" value="InterPro"/>
</dbReference>
<sequence length="457" mass="50978">MKKPEPAFALIDCNSFYASCERVFRPDLRNTPIVVLSNNDGCVIARSYDAKPFVKMGEPYFQIKHKLKQHGIVAFSSNYALYGDMSQRVMSVIESLVPAVEVYSIDEAFADLAGVPGDLEALGRRIRAQVYRSTGIPVGVGIGATKTLSKLANHAAKKWQAQSGGVVDLRDQIKRDWVLKKCSVSDVWGVGRKMTLHLEGMGIKTAWDLSKTEPWMLRKKFSVVIEKTARELAGTPCLELDEPDPPKQEVCCSRMFGKRLAEMAPIKEAVATYMMRATEKLRAQQSLCKKIRVSIRTGMFNPEEAKYANGVLVELPYPTDDVRLMTKAAVEAVDRIYRPGFKYSKAEVLLISLCQKGEYTEDLFSISQPLATEKVMSVLDAINGRWGRGTMRLASVPIDPDWGMRREMMSQSFITRVDELGTTATNQASERASAFLILRVFAATASNYTAKKQTLNK</sequence>
<evidence type="ECO:0000256" key="1">
    <source>
        <dbReference type="ARBA" id="ARBA00010945"/>
    </source>
</evidence>
<dbReference type="Gene3D" id="1.10.150.20">
    <property type="entry name" value="5' to 3' exonuclease, C-terminal subdomain"/>
    <property type="match status" value="1"/>
</dbReference>
<dbReference type="NCBIfam" id="NF002955">
    <property type="entry name" value="PRK03609.1"/>
    <property type="match status" value="1"/>
</dbReference>
<dbReference type="Proteomes" id="UP000385207">
    <property type="component" value="Unassembled WGS sequence"/>
</dbReference>
<dbReference type="Pfam" id="PF00817">
    <property type="entry name" value="IMS"/>
    <property type="match status" value="1"/>
</dbReference>
<dbReference type="InterPro" id="IPR025188">
    <property type="entry name" value="DUF4113"/>
</dbReference>
<dbReference type="PANTHER" id="PTHR11076:SF34">
    <property type="entry name" value="PROTEIN UMUC"/>
    <property type="match status" value="1"/>
</dbReference>
<reference evidence="7 8" key="1">
    <citation type="submission" date="2019-09" db="EMBL/GenBank/DDBJ databases">
        <authorList>
            <person name="Chandra G."/>
            <person name="Truman W A."/>
        </authorList>
    </citation>
    <scope>NUCLEOTIDE SEQUENCE [LARGE SCALE GENOMIC DNA]</scope>
    <source>
        <strain evidence="7">PS862</strain>
    </source>
</reference>